<dbReference type="CDD" id="cd05471">
    <property type="entry name" value="pepsin_like"/>
    <property type="match status" value="1"/>
</dbReference>
<comment type="caution">
    <text evidence="3">The sequence shown here is derived from an EMBL/GenBank/DDBJ whole genome shotgun (WGS) entry which is preliminary data.</text>
</comment>
<evidence type="ECO:0000313" key="4">
    <source>
        <dbReference type="Proteomes" id="UP000789901"/>
    </source>
</evidence>
<dbReference type="PANTHER" id="PTHR47966">
    <property type="entry name" value="BETA-SITE APP-CLEAVING ENZYME, ISOFORM A-RELATED"/>
    <property type="match status" value="1"/>
</dbReference>
<dbReference type="EMBL" id="CAJVQB010019713">
    <property type="protein sequence ID" value="CAG8792080.1"/>
    <property type="molecule type" value="Genomic_DNA"/>
</dbReference>
<accession>A0ABN7VQA9</accession>
<dbReference type="Proteomes" id="UP000789901">
    <property type="component" value="Unassembled WGS sequence"/>
</dbReference>
<evidence type="ECO:0000259" key="2">
    <source>
        <dbReference type="PROSITE" id="PS51767"/>
    </source>
</evidence>
<reference evidence="3 4" key="1">
    <citation type="submission" date="2021-06" db="EMBL/GenBank/DDBJ databases">
        <authorList>
            <person name="Kallberg Y."/>
            <person name="Tangrot J."/>
            <person name="Rosling A."/>
        </authorList>
    </citation>
    <scope>NUCLEOTIDE SEQUENCE [LARGE SCALE GENOMIC DNA]</scope>
    <source>
        <strain evidence="3 4">120-4 pot B 10/14</strain>
    </source>
</reference>
<dbReference type="InterPro" id="IPR033121">
    <property type="entry name" value="PEPTIDASE_A1"/>
</dbReference>
<dbReference type="Pfam" id="PF00026">
    <property type="entry name" value="Asp"/>
    <property type="match status" value="1"/>
</dbReference>
<name>A0ABN7VQA9_GIGMA</name>
<evidence type="ECO:0000256" key="1">
    <source>
        <dbReference type="ARBA" id="ARBA00007447"/>
    </source>
</evidence>
<dbReference type="InterPro" id="IPR021109">
    <property type="entry name" value="Peptidase_aspartic_dom_sf"/>
</dbReference>
<dbReference type="Gene3D" id="2.40.70.10">
    <property type="entry name" value="Acid Proteases"/>
    <property type="match status" value="2"/>
</dbReference>
<organism evidence="3 4">
    <name type="scientific">Gigaspora margarita</name>
    <dbReference type="NCBI Taxonomy" id="4874"/>
    <lineage>
        <taxon>Eukaryota</taxon>
        <taxon>Fungi</taxon>
        <taxon>Fungi incertae sedis</taxon>
        <taxon>Mucoromycota</taxon>
        <taxon>Glomeromycotina</taxon>
        <taxon>Glomeromycetes</taxon>
        <taxon>Diversisporales</taxon>
        <taxon>Gigasporaceae</taxon>
        <taxon>Gigaspora</taxon>
    </lineage>
</organism>
<comment type="similarity">
    <text evidence="1">Belongs to the peptidase A1 family.</text>
</comment>
<keyword evidence="4" id="KW-1185">Reference proteome</keyword>
<dbReference type="PRINTS" id="PR00792">
    <property type="entry name" value="PEPSIN"/>
</dbReference>
<feature type="non-terminal residue" evidence="3">
    <location>
        <position position="1"/>
    </location>
</feature>
<dbReference type="PROSITE" id="PS51767">
    <property type="entry name" value="PEPTIDASE_A1"/>
    <property type="match status" value="1"/>
</dbReference>
<sequence>ISIATKYKEYNRNNLISHSLLNRHVDLRSDFKRPNLYQNFSSNFFVENGFKSQKNTNNGSNVQVYYNHFFGWYGFEMELGGQNIYLVIDTLVPTTWVRARGGDSYFNSSNATSFYDSGKGYHDPFYRLDGEIVASDINISGEKANNVFFNFINDYVPFPGAGVIGLGHNPSQGFPITNSTPNPIVALYQQKAIKNNLFSLYLPDEKGGLLTLGEIDTTLYTGNISYFSVKDKDLWEIDLDDVIVNGKNLGVKGHKITLDTGFPNILVSDEYSKKINELIEAKLLGLDYMIPCNTTANVSFVIGGVEYKINSKDLATGIFTSDFRLPPDGWCMSAIYGVNDTNTPWHFGGTFFRNIYAVFDYENSRVGLAQAAPRNKTSLI</sequence>
<dbReference type="InterPro" id="IPR034164">
    <property type="entry name" value="Pepsin-like_dom"/>
</dbReference>
<dbReference type="PANTHER" id="PTHR47966:SF75">
    <property type="entry name" value="ENDOPEPTIDASE (CTSD), PUTATIVE (AFU_ORTHOLOGUE AFUA_4G07040)-RELATED"/>
    <property type="match status" value="1"/>
</dbReference>
<proteinExistence type="inferred from homology"/>
<gene>
    <name evidence="3" type="ORF">GMARGA_LOCUS21396</name>
</gene>
<protein>
    <submittedName>
        <fullName evidence="3">35668_t:CDS:1</fullName>
    </submittedName>
</protein>
<evidence type="ECO:0000313" key="3">
    <source>
        <dbReference type="EMBL" id="CAG8792080.1"/>
    </source>
</evidence>
<dbReference type="SUPFAM" id="SSF50630">
    <property type="entry name" value="Acid proteases"/>
    <property type="match status" value="1"/>
</dbReference>
<dbReference type="InterPro" id="IPR001461">
    <property type="entry name" value="Aspartic_peptidase_A1"/>
</dbReference>
<feature type="domain" description="Peptidase A1" evidence="2">
    <location>
        <begin position="73"/>
        <end position="369"/>
    </location>
</feature>